<keyword evidence="2" id="KW-1185">Reference proteome</keyword>
<name>A0A316HTV9_9GAMM</name>
<sequence length="64" mass="7039">MKLLRESVFWRLLRGRSARAERRSYTVTVPAPLPASNVVALRPQEEHGARAVVSTVAVRRAAGA</sequence>
<evidence type="ECO:0000313" key="2">
    <source>
        <dbReference type="Proteomes" id="UP000245812"/>
    </source>
</evidence>
<dbReference type="OrthoDB" id="9990782at2"/>
<evidence type="ECO:0000313" key="1">
    <source>
        <dbReference type="EMBL" id="PWK83869.1"/>
    </source>
</evidence>
<gene>
    <name evidence="1" type="ORF">C7456_11216</name>
</gene>
<dbReference type="Proteomes" id="UP000245812">
    <property type="component" value="Unassembled WGS sequence"/>
</dbReference>
<organism evidence="1 2">
    <name type="scientific">Fulvimonas soli</name>
    <dbReference type="NCBI Taxonomy" id="155197"/>
    <lineage>
        <taxon>Bacteria</taxon>
        <taxon>Pseudomonadati</taxon>
        <taxon>Pseudomonadota</taxon>
        <taxon>Gammaproteobacteria</taxon>
        <taxon>Lysobacterales</taxon>
        <taxon>Rhodanobacteraceae</taxon>
        <taxon>Fulvimonas</taxon>
    </lineage>
</organism>
<comment type="caution">
    <text evidence="1">The sequence shown here is derived from an EMBL/GenBank/DDBJ whole genome shotgun (WGS) entry which is preliminary data.</text>
</comment>
<dbReference type="EMBL" id="QGHC01000012">
    <property type="protein sequence ID" value="PWK83869.1"/>
    <property type="molecule type" value="Genomic_DNA"/>
</dbReference>
<accession>A0A316HTV9</accession>
<reference evidence="1 2" key="1">
    <citation type="submission" date="2018-05" db="EMBL/GenBank/DDBJ databases">
        <title>Genomic Encyclopedia of Type Strains, Phase IV (KMG-IV): sequencing the most valuable type-strain genomes for metagenomic binning, comparative biology and taxonomic classification.</title>
        <authorList>
            <person name="Goeker M."/>
        </authorList>
    </citation>
    <scope>NUCLEOTIDE SEQUENCE [LARGE SCALE GENOMIC DNA]</scope>
    <source>
        <strain evidence="1 2">DSM 14263</strain>
    </source>
</reference>
<protein>
    <submittedName>
        <fullName evidence="1">Uncharacterized protein</fullName>
    </submittedName>
</protein>
<proteinExistence type="predicted"/>
<dbReference type="RefSeq" id="WP_109724424.1">
    <property type="nucleotide sequence ID" value="NZ_MSZV01000130.1"/>
</dbReference>
<dbReference type="AlphaFoldDB" id="A0A316HTV9"/>